<comment type="caution">
    <text evidence="1">The sequence shown here is derived from an EMBL/GenBank/DDBJ whole genome shotgun (WGS) entry which is preliminary data.</text>
</comment>
<name>A0ABT6YER9_9BACT</name>
<dbReference type="EMBL" id="JASHIF010000024">
    <property type="protein sequence ID" value="MDI9861927.1"/>
    <property type="molecule type" value="Genomic_DNA"/>
</dbReference>
<protein>
    <recommendedName>
        <fullName evidence="3">Carboxypeptidase-like regulatory domain-containing protein</fullName>
    </recommendedName>
</protein>
<evidence type="ECO:0000313" key="1">
    <source>
        <dbReference type="EMBL" id="MDI9861927.1"/>
    </source>
</evidence>
<sequence>MKYYLIIIFFIITNIVFAQNTKLIIIDRGTNLPIALASIYTQRGVGSYSSEDGSAVLNINTNDTLYIKHLSYNEVILTYEDIKHLANNTIYLSPKIIELQQVVVKPQKLKKISLGYYNENTLSNKATPGGISDFEIFTNHIKNTTGGVGLLNKLHFDLHVDLTEKSNSSVRIRVFSVGKDGLPDQDMLTKEIIKKVDRFTPNIHIDVSEFKIPFPPEGVFIGLEFFCTFRSVTARRENHLKIITNCPHVPVSKVSNADEVGHSYNWTLHNKKFEWFCRSDGSVYRGLKGNVYKFGADVLIN</sequence>
<accession>A0ABT6YER9</accession>
<evidence type="ECO:0000313" key="2">
    <source>
        <dbReference type="Proteomes" id="UP001236507"/>
    </source>
</evidence>
<dbReference type="Proteomes" id="UP001236507">
    <property type="component" value="Unassembled WGS sequence"/>
</dbReference>
<dbReference type="RefSeq" id="WP_283346262.1">
    <property type="nucleotide sequence ID" value="NZ_JASHIF010000024.1"/>
</dbReference>
<evidence type="ECO:0008006" key="3">
    <source>
        <dbReference type="Google" id="ProtNLM"/>
    </source>
</evidence>
<reference evidence="1 2" key="1">
    <citation type="submission" date="2023-05" db="EMBL/GenBank/DDBJ databases">
        <title>Novel species of genus Flectobacillus isolated from stream in China.</title>
        <authorList>
            <person name="Lu H."/>
        </authorList>
    </citation>
    <scope>NUCLEOTIDE SEQUENCE [LARGE SCALE GENOMIC DNA]</scope>
    <source>
        <strain evidence="1 2">KCTC 42575</strain>
    </source>
</reference>
<gene>
    <name evidence="1" type="ORF">QM524_22080</name>
</gene>
<organism evidence="1 2">
    <name type="scientific">Flectobacillus roseus</name>
    <dbReference type="NCBI Taxonomy" id="502259"/>
    <lineage>
        <taxon>Bacteria</taxon>
        <taxon>Pseudomonadati</taxon>
        <taxon>Bacteroidota</taxon>
        <taxon>Cytophagia</taxon>
        <taxon>Cytophagales</taxon>
        <taxon>Flectobacillaceae</taxon>
        <taxon>Flectobacillus</taxon>
    </lineage>
</organism>
<proteinExistence type="predicted"/>
<keyword evidence="2" id="KW-1185">Reference proteome</keyword>